<keyword evidence="2" id="KW-1185">Reference proteome</keyword>
<name>A0AAD7ZF31_DIPPU</name>
<dbReference type="EMBL" id="JASPKZ010008449">
    <property type="protein sequence ID" value="KAJ9579393.1"/>
    <property type="molecule type" value="Genomic_DNA"/>
</dbReference>
<reference evidence="1" key="2">
    <citation type="submission" date="2023-05" db="EMBL/GenBank/DDBJ databases">
        <authorList>
            <person name="Fouks B."/>
        </authorList>
    </citation>
    <scope>NUCLEOTIDE SEQUENCE</scope>
    <source>
        <strain evidence="1">Stay&amp;Tobe</strain>
        <tissue evidence="1">Testes</tissue>
    </source>
</reference>
<proteinExistence type="predicted"/>
<evidence type="ECO:0000313" key="2">
    <source>
        <dbReference type="Proteomes" id="UP001233999"/>
    </source>
</evidence>
<evidence type="ECO:0000313" key="1">
    <source>
        <dbReference type="EMBL" id="KAJ9579393.1"/>
    </source>
</evidence>
<comment type="caution">
    <text evidence="1">The sequence shown here is derived from an EMBL/GenBank/DDBJ whole genome shotgun (WGS) entry which is preliminary data.</text>
</comment>
<feature type="non-terminal residue" evidence="1">
    <location>
        <position position="55"/>
    </location>
</feature>
<reference evidence="1" key="1">
    <citation type="journal article" date="2023" name="IScience">
        <title>Live-bearing cockroach genome reveals convergent evolutionary mechanisms linked to viviparity in insects and beyond.</title>
        <authorList>
            <person name="Fouks B."/>
            <person name="Harrison M.C."/>
            <person name="Mikhailova A.A."/>
            <person name="Marchal E."/>
            <person name="English S."/>
            <person name="Carruthers M."/>
            <person name="Jennings E.C."/>
            <person name="Chiamaka E.L."/>
            <person name="Frigard R.A."/>
            <person name="Pippel M."/>
            <person name="Attardo G.M."/>
            <person name="Benoit J.B."/>
            <person name="Bornberg-Bauer E."/>
            <person name="Tobe S.S."/>
        </authorList>
    </citation>
    <scope>NUCLEOTIDE SEQUENCE</scope>
    <source>
        <strain evidence="1">Stay&amp;Tobe</strain>
    </source>
</reference>
<protein>
    <submittedName>
        <fullName evidence="1">Uncharacterized protein</fullName>
    </submittedName>
</protein>
<dbReference type="Proteomes" id="UP001233999">
    <property type="component" value="Unassembled WGS sequence"/>
</dbReference>
<sequence length="55" mass="6540">YNFDICIRSPLVSKNIYSKMFFKQRHCKSAVKHCLLIIHDYKKFNKTNICSNVNS</sequence>
<dbReference type="AlphaFoldDB" id="A0AAD7ZF31"/>
<organism evidence="1 2">
    <name type="scientific">Diploptera punctata</name>
    <name type="common">Pacific beetle cockroach</name>
    <dbReference type="NCBI Taxonomy" id="6984"/>
    <lineage>
        <taxon>Eukaryota</taxon>
        <taxon>Metazoa</taxon>
        <taxon>Ecdysozoa</taxon>
        <taxon>Arthropoda</taxon>
        <taxon>Hexapoda</taxon>
        <taxon>Insecta</taxon>
        <taxon>Pterygota</taxon>
        <taxon>Neoptera</taxon>
        <taxon>Polyneoptera</taxon>
        <taxon>Dictyoptera</taxon>
        <taxon>Blattodea</taxon>
        <taxon>Blaberoidea</taxon>
        <taxon>Blaberidae</taxon>
        <taxon>Diplopterinae</taxon>
        <taxon>Diploptera</taxon>
    </lineage>
</organism>
<feature type="non-terminal residue" evidence="1">
    <location>
        <position position="1"/>
    </location>
</feature>
<accession>A0AAD7ZF31</accession>
<gene>
    <name evidence="1" type="ORF">L9F63_024501</name>
</gene>